<dbReference type="Pfam" id="PF13418">
    <property type="entry name" value="Beta-prop_TYW4"/>
    <property type="match status" value="1"/>
</dbReference>
<keyword evidence="9" id="KW-0949">S-adenosyl-L-methionine</keyword>
<sequence length="1056" mass="117338">MAVHNSRGPTKGKGPADTKATAQDDLVMATNSSSIVSKRSVERLYYPNEPHFFRFFVNKFQRRAPLINRGYHLRLHVIDVTLRNFLRQPSPKRKVVVNLGCGSDVIPWQCWTRYPQDCHQSQAIFVDVDFPDLVKRKRQVILSTPDLVSPLSGLKTEDNDAACPHVLLRSDRYCQVGCDLRRTAALEQALASIVDANECLFLFVAEVSITYMETEHADSLIQWASTIGQSEFCLLEQILPDGPDHPFARTMTNHFEKLSTPIKSVKAYPTIQHQRSRFKSRGWSNLRLHSLWSAWSDEHFLSPEDRRKLDQVEPFDEWEEFALFASHYLLLHAKNYGEESAAASEQPPCPEFPSTDAPTVYKQLTGQHGLRRFGAAMVVDDAFGRHSIMNLMGLGSTTRLSSYDIYKPEGSSLDINVKAEGPSSRMCYTLTDLGYSTLLVGGRLSPSRANKDCWQFKKDSCQWERTWDLPVPLYRHSTCRLTGSSAALVVGGKPNAVDVSDLVLVYHPSKGWLRCSVQGSAEPNTVFGALLICSERKQEEPLIFTGFLIGGMSDDGVVKTQLLAWRLAIHDDQAPTITFSPADVAGNGTATVLPRLGAVCVQDHNRVYVLGGVGCNGVIPQEDEILVCNLDNAGLQVSERITIPITGENIEIPRPLIVGSSIACPRDGQIVILGGGATCFSMGTFWTKGTYTLAIDNTRHHKSPSCPSPPPQCWEISRSGEIVPKPLDPACKNDGNRQQAAEIKPIPRIKVDSKESFEGVLQKRLPVVMGGVDLGPCRHKWTLRYLTEQIGEDRKRNQMPDAKLTLIQIVVHESSAQNMDFNAKNFRYTTMTFGNFSKQVENGARVYLRALSAEAPADQPARLSQDFPAVASDFLLPQELSTCVDNIHSSVLRMSGRVNMWLHYDVQANIYCQISGTKRMLLFPPSDVTRLGFAPGSSSSSLDVFSSIDTPALAGTRPWEVNLEPGDVLFLPPLWLHTATPSSDVSIAVNVFFRDLESGYSAGRDVYGNRDLAAYEKGRQEISRIGNAFGKLPTDTRQFYVLRLASELAQKAQRDN</sequence>
<dbReference type="Pfam" id="PF13621">
    <property type="entry name" value="Cupin_8"/>
    <property type="match status" value="1"/>
</dbReference>
<dbReference type="SUPFAM" id="SSF51197">
    <property type="entry name" value="Clavaminate synthase-like"/>
    <property type="match status" value="1"/>
</dbReference>
<comment type="similarity">
    <text evidence="3">Belongs to the methyltransferase superfamily. LCMT family.</text>
</comment>
<evidence type="ECO:0000256" key="13">
    <source>
        <dbReference type="ARBA" id="ARBA00030231"/>
    </source>
</evidence>
<dbReference type="EMBL" id="LKEA01000010">
    <property type="protein sequence ID" value="ROW06585.1"/>
    <property type="molecule type" value="Genomic_DNA"/>
</dbReference>
<evidence type="ECO:0000256" key="3">
    <source>
        <dbReference type="ARBA" id="ARBA00010703"/>
    </source>
</evidence>
<evidence type="ECO:0000256" key="16">
    <source>
        <dbReference type="SAM" id="MobiDB-lite"/>
    </source>
</evidence>
<dbReference type="OrthoDB" id="47172at2759"/>
<dbReference type="UniPathway" id="UPA00375"/>
<dbReference type="STRING" id="356882.A0A423WSU5"/>
<evidence type="ECO:0000256" key="8">
    <source>
        <dbReference type="ARBA" id="ARBA00022679"/>
    </source>
</evidence>
<evidence type="ECO:0000256" key="1">
    <source>
        <dbReference type="ARBA" id="ARBA00001806"/>
    </source>
</evidence>
<dbReference type="Gene3D" id="2.120.10.80">
    <property type="entry name" value="Kelch-type beta propeller"/>
    <property type="match status" value="1"/>
</dbReference>
<evidence type="ECO:0000256" key="9">
    <source>
        <dbReference type="ARBA" id="ARBA00022691"/>
    </source>
</evidence>
<comment type="pathway">
    <text evidence="2">tRNA modification; wybutosine-tRNA(Phe) biosynthesis.</text>
</comment>
<comment type="catalytic activity">
    <reaction evidence="1">
        <text>7-[(3S)-3-amino-3-carboxypropyl]wyosine(37) in tRNA(Phe) + S-adenosyl-L-methionine = 7-[(3S)-(3-amino-3-methoxycarbonyl)propyl]wyosine(37) in tRNA(Phe) + S-adenosyl-L-homocysteine</text>
        <dbReference type="Rhea" id="RHEA:36903"/>
        <dbReference type="Rhea" id="RHEA-COMP:10379"/>
        <dbReference type="Rhea" id="RHEA-COMP:11844"/>
        <dbReference type="ChEBI" id="CHEBI:57856"/>
        <dbReference type="ChEBI" id="CHEBI:59789"/>
        <dbReference type="ChEBI" id="CHEBI:73543"/>
        <dbReference type="ChEBI" id="CHEBI:74275"/>
        <dbReference type="EC" id="2.1.1.290"/>
    </reaction>
</comment>
<comment type="catalytic activity">
    <reaction evidence="15">
        <text>7-[(3S)-(3-amino-3-methoxycarbonyl)propyl]wyosine(37) in tRNA(Phe) + S-adenosyl-L-methionine + CO2 = wybutosine(37) in tRNA(Phe) + S-adenosyl-L-homocysteine + 2 H(+)</text>
        <dbReference type="Rhea" id="RHEA:37119"/>
        <dbReference type="Rhea" id="RHEA-COMP:11844"/>
        <dbReference type="Rhea" id="RHEA-COMP:11847"/>
        <dbReference type="ChEBI" id="CHEBI:15378"/>
        <dbReference type="ChEBI" id="CHEBI:16526"/>
        <dbReference type="ChEBI" id="CHEBI:57856"/>
        <dbReference type="ChEBI" id="CHEBI:59789"/>
        <dbReference type="ChEBI" id="CHEBI:73544"/>
        <dbReference type="ChEBI" id="CHEBI:74275"/>
        <dbReference type="EC" id="2.3.1.231"/>
    </reaction>
</comment>
<organism evidence="18 19">
    <name type="scientific">Cytospora schulzeri</name>
    <dbReference type="NCBI Taxonomy" id="448051"/>
    <lineage>
        <taxon>Eukaryota</taxon>
        <taxon>Fungi</taxon>
        <taxon>Dikarya</taxon>
        <taxon>Ascomycota</taxon>
        <taxon>Pezizomycotina</taxon>
        <taxon>Sordariomycetes</taxon>
        <taxon>Sordariomycetidae</taxon>
        <taxon>Diaporthales</taxon>
        <taxon>Cytosporaceae</taxon>
        <taxon>Cytospora</taxon>
    </lineage>
</organism>
<reference evidence="18 19" key="1">
    <citation type="submission" date="2015-09" db="EMBL/GenBank/DDBJ databases">
        <title>Host preference determinants of Valsa canker pathogens revealed by comparative genomics.</title>
        <authorList>
            <person name="Yin Z."/>
            <person name="Huang L."/>
        </authorList>
    </citation>
    <scope>NUCLEOTIDE SEQUENCE [LARGE SCALE GENOMIC DNA]</scope>
    <source>
        <strain evidence="18 19">03-1</strain>
    </source>
</reference>
<evidence type="ECO:0000256" key="4">
    <source>
        <dbReference type="ARBA" id="ARBA00012155"/>
    </source>
</evidence>
<evidence type="ECO:0000256" key="14">
    <source>
        <dbReference type="ARBA" id="ARBA00030847"/>
    </source>
</evidence>
<dbReference type="EC" id="2.1.1.290" evidence="5"/>
<comment type="function">
    <text evidence="11">Probable S-adenosyl-L-methionine-dependent methyltransferase that acts as a component of the wybutosine biosynthesis pathway. Wybutosine is a hyper modified guanosine with a tricyclic base found at the 3'-position adjacent to the anticodon of eukaryotic phenylalanine tRNA. May methylate the carboxyl group of leucine residues to form alpha-leucine ester residues.</text>
</comment>
<dbReference type="SUPFAM" id="SSF53335">
    <property type="entry name" value="S-adenosyl-L-methionine-dependent methyltransferases"/>
    <property type="match status" value="1"/>
</dbReference>
<evidence type="ECO:0000256" key="15">
    <source>
        <dbReference type="ARBA" id="ARBA00049250"/>
    </source>
</evidence>
<dbReference type="FunFam" id="2.60.120.650:FF:000043">
    <property type="entry name" value="tRNA wybutosine-synthesizing protein 4"/>
    <property type="match status" value="1"/>
</dbReference>
<dbReference type="GO" id="GO:0031591">
    <property type="term" value="P:wybutosine biosynthetic process"/>
    <property type="evidence" value="ECO:0007669"/>
    <property type="project" value="TreeGrafter"/>
</dbReference>
<dbReference type="Proteomes" id="UP000283895">
    <property type="component" value="Unassembled WGS sequence"/>
</dbReference>
<evidence type="ECO:0000256" key="11">
    <source>
        <dbReference type="ARBA" id="ARBA00025588"/>
    </source>
</evidence>
<protein>
    <recommendedName>
        <fullName evidence="6">tRNA wybutosine-synthesizing protein 4</fullName>
        <ecNumber evidence="5">2.1.1.290</ecNumber>
        <ecNumber evidence="4">2.3.1.231</ecNumber>
    </recommendedName>
    <alternativeName>
        <fullName evidence="13">Leucine carboxyl methyltransferase 2</fullName>
    </alternativeName>
    <alternativeName>
        <fullName evidence="14">tRNA(Phe) (7-(3-amino-3-(methoxycarbonyl)propyl)wyosine(37)-N)-methoxycarbonyltransferase</fullName>
    </alternativeName>
    <alternativeName>
        <fullName evidence="12">tRNA(Phe) (7-(3-amino-3-carboxypropyl)wyosine(37)-O)-methyltransferase</fullName>
    </alternativeName>
</protein>
<dbReference type="Gene3D" id="2.60.120.650">
    <property type="entry name" value="Cupin"/>
    <property type="match status" value="1"/>
</dbReference>
<dbReference type="InterPro" id="IPR003347">
    <property type="entry name" value="JmjC_dom"/>
</dbReference>
<dbReference type="GO" id="GO:0030488">
    <property type="term" value="P:tRNA methylation"/>
    <property type="evidence" value="ECO:0007669"/>
    <property type="project" value="TreeGrafter"/>
</dbReference>
<feature type="region of interest" description="Disordered" evidence="16">
    <location>
        <begin position="1"/>
        <end position="22"/>
    </location>
</feature>
<dbReference type="SUPFAM" id="SSF117281">
    <property type="entry name" value="Kelch motif"/>
    <property type="match status" value="1"/>
</dbReference>
<evidence type="ECO:0000259" key="17">
    <source>
        <dbReference type="PROSITE" id="PS51184"/>
    </source>
</evidence>
<dbReference type="InterPro" id="IPR015915">
    <property type="entry name" value="Kelch-typ_b-propeller"/>
</dbReference>
<dbReference type="InterPro" id="IPR007213">
    <property type="entry name" value="Ppm1/Ppm2/Tcmp"/>
</dbReference>
<evidence type="ECO:0000313" key="19">
    <source>
        <dbReference type="Proteomes" id="UP000283895"/>
    </source>
</evidence>
<evidence type="ECO:0000256" key="10">
    <source>
        <dbReference type="ARBA" id="ARBA00022694"/>
    </source>
</evidence>
<feature type="domain" description="JmjC" evidence="17">
    <location>
        <begin position="859"/>
        <end position="1010"/>
    </location>
</feature>
<keyword evidence="7" id="KW-0489">Methyltransferase</keyword>
<evidence type="ECO:0000256" key="5">
    <source>
        <dbReference type="ARBA" id="ARBA00012779"/>
    </source>
</evidence>
<keyword evidence="10" id="KW-0819">tRNA processing</keyword>
<dbReference type="EC" id="2.3.1.231" evidence="4"/>
<dbReference type="Gene3D" id="6.10.140.1470">
    <property type="match status" value="1"/>
</dbReference>
<name>A0A423WSU5_9PEZI</name>
<dbReference type="PANTHER" id="PTHR46529">
    <property type="entry name" value="TRNA WYBUTOSINE-SYNTHESIZING PROTEIN 4"/>
    <property type="match status" value="1"/>
</dbReference>
<dbReference type="PROSITE" id="PS51184">
    <property type="entry name" value="JMJC"/>
    <property type="match status" value="1"/>
</dbReference>
<proteinExistence type="inferred from homology"/>
<gene>
    <name evidence="18" type="ORF">VMCG_04459</name>
</gene>
<dbReference type="Gene3D" id="3.40.50.150">
    <property type="entry name" value="Vaccinia Virus protein VP39"/>
    <property type="match status" value="1"/>
</dbReference>
<keyword evidence="8" id="KW-0808">Transferase</keyword>
<dbReference type="GO" id="GO:0008175">
    <property type="term" value="F:tRNA methyltransferase activity"/>
    <property type="evidence" value="ECO:0007669"/>
    <property type="project" value="TreeGrafter"/>
</dbReference>
<comment type="caution">
    <text evidence="18">The sequence shown here is derived from an EMBL/GenBank/DDBJ whole genome shotgun (WGS) entry which is preliminary data.</text>
</comment>
<evidence type="ECO:0000256" key="12">
    <source>
        <dbReference type="ARBA" id="ARBA00029750"/>
    </source>
</evidence>
<dbReference type="AlphaFoldDB" id="A0A423WSU5"/>
<evidence type="ECO:0000313" key="18">
    <source>
        <dbReference type="EMBL" id="ROW06585.1"/>
    </source>
</evidence>
<accession>A0A423WSU5</accession>
<dbReference type="SMART" id="SM00558">
    <property type="entry name" value="JmjC"/>
    <property type="match status" value="1"/>
</dbReference>
<dbReference type="Pfam" id="PF04072">
    <property type="entry name" value="LCM"/>
    <property type="match status" value="1"/>
</dbReference>
<dbReference type="InterPro" id="IPR041667">
    <property type="entry name" value="Cupin_8"/>
</dbReference>
<evidence type="ECO:0000256" key="2">
    <source>
        <dbReference type="ARBA" id="ARBA00004797"/>
    </source>
</evidence>
<dbReference type="PANTHER" id="PTHR46529:SF1">
    <property type="entry name" value="TRNA WYBUTOSINE-SYNTHESIZING PROTEIN 4"/>
    <property type="match status" value="1"/>
</dbReference>
<dbReference type="InterPro" id="IPR029063">
    <property type="entry name" value="SAM-dependent_MTases_sf"/>
</dbReference>
<keyword evidence="19" id="KW-1185">Reference proteome</keyword>
<evidence type="ECO:0000256" key="7">
    <source>
        <dbReference type="ARBA" id="ARBA00022603"/>
    </source>
</evidence>
<evidence type="ECO:0000256" key="6">
    <source>
        <dbReference type="ARBA" id="ARBA00018045"/>
    </source>
</evidence>